<protein>
    <submittedName>
        <fullName evidence="1">Uncharacterized protein</fullName>
    </submittedName>
</protein>
<dbReference type="EMBL" id="CABWMV010000025">
    <property type="protein sequence ID" value="VXD05142.1"/>
    <property type="molecule type" value="Genomic_DNA"/>
</dbReference>
<dbReference type="Proteomes" id="UP000432350">
    <property type="component" value="Unassembled WGS sequence"/>
</dbReference>
<reference evidence="1 2" key="1">
    <citation type="submission" date="2019-10" db="EMBL/GenBank/DDBJ databases">
        <authorList>
            <person name="Karimi E."/>
        </authorList>
    </citation>
    <scope>NUCLEOTIDE SEQUENCE [LARGE SCALE GENOMIC DNA]</scope>
    <source>
        <strain evidence="1">Sphingobacterium sp. 8BC</strain>
    </source>
</reference>
<gene>
    <name evidence="1" type="ORF">SPHINGO8BC_60416</name>
</gene>
<organism evidence="1 2">
    <name type="scientific">Sphingobacterium multivorum</name>
    <dbReference type="NCBI Taxonomy" id="28454"/>
    <lineage>
        <taxon>Bacteria</taxon>
        <taxon>Pseudomonadati</taxon>
        <taxon>Bacteroidota</taxon>
        <taxon>Sphingobacteriia</taxon>
        <taxon>Sphingobacteriales</taxon>
        <taxon>Sphingobacteriaceae</taxon>
        <taxon>Sphingobacterium</taxon>
    </lineage>
</organism>
<dbReference type="AlphaFoldDB" id="A0A654DII4"/>
<evidence type="ECO:0000313" key="1">
    <source>
        <dbReference type="EMBL" id="VXD05142.1"/>
    </source>
</evidence>
<evidence type="ECO:0000313" key="2">
    <source>
        <dbReference type="Proteomes" id="UP000432350"/>
    </source>
</evidence>
<sequence length="40" mass="5128">MKYRYCRLVNNNNIVRYEKNQYRYYYEFKKAVVCLSHPLF</sequence>
<name>A0A654DII4_SPHMU</name>
<accession>A0A654DII4</accession>
<proteinExistence type="predicted"/>